<evidence type="ECO:0000259" key="1">
    <source>
        <dbReference type="SMART" id="SM00347"/>
    </source>
</evidence>
<evidence type="ECO:0000313" key="2">
    <source>
        <dbReference type="EMBL" id="MBM9509232.1"/>
    </source>
</evidence>
<dbReference type="RefSeq" id="WP_205362002.1">
    <property type="nucleotide sequence ID" value="NZ_JADKYB010000023.1"/>
</dbReference>
<dbReference type="SUPFAM" id="SSF46785">
    <property type="entry name" value="Winged helix' DNA-binding domain"/>
    <property type="match status" value="1"/>
</dbReference>
<dbReference type="PANTHER" id="PTHR33164">
    <property type="entry name" value="TRANSCRIPTIONAL REGULATOR, MARR FAMILY"/>
    <property type="match status" value="1"/>
</dbReference>
<dbReference type="Proteomes" id="UP000749040">
    <property type="component" value="Unassembled WGS sequence"/>
</dbReference>
<dbReference type="InterPro" id="IPR036388">
    <property type="entry name" value="WH-like_DNA-bd_sf"/>
</dbReference>
<sequence>MTEPLDPTETARWTAWKRAHETVLEAIGEEIRHAAGISVADFSVLSRLVENGSGRMPQHDLGAMLDWKRARLSRQLTRMAERGLLRREPGHGRQQLIAVTPQGESALSAARPAHAQAVRRTLFQLADRPEGDFWQTIGGIAASPQGTA</sequence>
<name>A0ABS2U1K6_9ACTN</name>
<protein>
    <submittedName>
        <fullName evidence="2">MarR family transcriptional regulator</fullName>
    </submittedName>
</protein>
<comment type="caution">
    <text evidence="2">The sequence shown here is derived from an EMBL/GenBank/DDBJ whole genome shotgun (WGS) entry which is preliminary data.</text>
</comment>
<feature type="domain" description="HTH marR-type" evidence="1">
    <location>
        <begin position="30"/>
        <end position="130"/>
    </location>
</feature>
<dbReference type="Gene3D" id="1.10.10.10">
    <property type="entry name" value="Winged helix-like DNA-binding domain superfamily/Winged helix DNA-binding domain"/>
    <property type="match status" value="1"/>
</dbReference>
<reference evidence="2 3" key="1">
    <citation type="submission" date="2021-01" db="EMBL/GenBank/DDBJ databases">
        <title>Streptomyces acididurans sp. nov., isolated from a peat swamp forest soil.</title>
        <authorList>
            <person name="Chantavorakit T."/>
            <person name="Duangmal K."/>
        </authorList>
    </citation>
    <scope>NUCLEOTIDE SEQUENCE [LARGE SCALE GENOMIC DNA]</scope>
    <source>
        <strain evidence="2 3">KK5PA1</strain>
    </source>
</reference>
<accession>A0ABS2U1K6</accession>
<keyword evidence="3" id="KW-1185">Reference proteome</keyword>
<dbReference type="InterPro" id="IPR039422">
    <property type="entry name" value="MarR/SlyA-like"/>
</dbReference>
<dbReference type="SMART" id="SM00347">
    <property type="entry name" value="HTH_MARR"/>
    <property type="match status" value="1"/>
</dbReference>
<dbReference type="EMBL" id="JADKYB010000023">
    <property type="protein sequence ID" value="MBM9509232.1"/>
    <property type="molecule type" value="Genomic_DNA"/>
</dbReference>
<proteinExistence type="predicted"/>
<dbReference type="Pfam" id="PF12802">
    <property type="entry name" value="MarR_2"/>
    <property type="match status" value="1"/>
</dbReference>
<organism evidence="2 3">
    <name type="scientific">Actinacidiphila acididurans</name>
    <dbReference type="NCBI Taxonomy" id="2784346"/>
    <lineage>
        <taxon>Bacteria</taxon>
        <taxon>Bacillati</taxon>
        <taxon>Actinomycetota</taxon>
        <taxon>Actinomycetes</taxon>
        <taxon>Kitasatosporales</taxon>
        <taxon>Streptomycetaceae</taxon>
        <taxon>Actinacidiphila</taxon>
    </lineage>
</organism>
<gene>
    <name evidence="2" type="ORF">ITX44_32735</name>
</gene>
<dbReference type="PANTHER" id="PTHR33164:SF99">
    <property type="entry name" value="MARR FAMILY REGULATORY PROTEIN"/>
    <property type="match status" value="1"/>
</dbReference>
<dbReference type="InterPro" id="IPR036390">
    <property type="entry name" value="WH_DNA-bd_sf"/>
</dbReference>
<evidence type="ECO:0000313" key="3">
    <source>
        <dbReference type="Proteomes" id="UP000749040"/>
    </source>
</evidence>
<dbReference type="InterPro" id="IPR000835">
    <property type="entry name" value="HTH_MarR-typ"/>
</dbReference>